<evidence type="ECO:0000313" key="1">
    <source>
        <dbReference type="EMBL" id="CAC5397512.1"/>
    </source>
</evidence>
<sequence length="284" mass="32204">MSSEDYHKLPKFMQEKIKVPGIEEIKPSFFTRLTIPEEMKTLSIFSCRILPDGNLIILDYRKRQLLLFSNDGIFIGIVVTFTQETYDVCFVRKRTVAVALGASNQTKLVDTEKNKIIQTIKLSHNCYGVASDGETLVISNNDRQSTRMNLNDMSHTILERMERLDCISLFQGNIYGTFPEENKVCCYDSTGEPLWTVQHQDIDYPLGITLDINGFVYTASSRNDSIVVISPDGKSCKTILSEADGIKEPIGIDINRETGIMIVSSKIMEDRSYTDFETAFVYKI</sequence>
<accession>A0A6J8CRL1</accession>
<dbReference type="EMBL" id="CACVKT020005686">
    <property type="protein sequence ID" value="CAC5397512.1"/>
    <property type="molecule type" value="Genomic_DNA"/>
</dbReference>
<dbReference type="SUPFAM" id="SSF101898">
    <property type="entry name" value="NHL repeat"/>
    <property type="match status" value="1"/>
</dbReference>
<evidence type="ECO:0000313" key="2">
    <source>
        <dbReference type="Proteomes" id="UP000507470"/>
    </source>
</evidence>
<dbReference type="AlphaFoldDB" id="A0A6J8CRL1"/>
<dbReference type="Gene3D" id="2.120.10.30">
    <property type="entry name" value="TolB, C-terminal domain"/>
    <property type="match status" value="1"/>
</dbReference>
<dbReference type="InterPro" id="IPR011042">
    <property type="entry name" value="6-blade_b-propeller_TolB-like"/>
</dbReference>
<evidence type="ECO:0008006" key="3">
    <source>
        <dbReference type="Google" id="ProtNLM"/>
    </source>
</evidence>
<gene>
    <name evidence="1" type="ORF">MCOR_31941</name>
</gene>
<proteinExistence type="predicted"/>
<reference evidence="1 2" key="1">
    <citation type="submission" date="2020-06" db="EMBL/GenBank/DDBJ databases">
        <authorList>
            <person name="Li R."/>
            <person name="Bekaert M."/>
        </authorList>
    </citation>
    <scope>NUCLEOTIDE SEQUENCE [LARGE SCALE GENOMIC DNA]</scope>
    <source>
        <strain evidence="2">wild</strain>
    </source>
</reference>
<organism evidence="1 2">
    <name type="scientific">Mytilus coruscus</name>
    <name type="common">Sea mussel</name>
    <dbReference type="NCBI Taxonomy" id="42192"/>
    <lineage>
        <taxon>Eukaryota</taxon>
        <taxon>Metazoa</taxon>
        <taxon>Spiralia</taxon>
        <taxon>Lophotrochozoa</taxon>
        <taxon>Mollusca</taxon>
        <taxon>Bivalvia</taxon>
        <taxon>Autobranchia</taxon>
        <taxon>Pteriomorphia</taxon>
        <taxon>Mytilida</taxon>
        <taxon>Mytiloidea</taxon>
        <taxon>Mytilidae</taxon>
        <taxon>Mytilinae</taxon>
        <taxon>Mytilus</taxon>
    </lineage>
</organism>
<dbReference type="OrthoDB" id="6121460at2759"/>
<name>A0A6J8CRL1_MYTCO</name>
<protein>
    <recommendedName>
        <fullName evidence="3">TRIM2_3</fullName>
    </recommendedName>
</protein>
<dbReference type="Proteomes" id="UP000507470">
    <property type="component" value="Unassembled WGS sequence"/>
</dbReference>
<keyword evidence="2" id="KW-1185">Reference proteome</keyword>